<feature type="compositionally biased region" description="Acidic residues" evidence="1">
    <location>
        <begin position="321"/>
        <end position="333"/>
    </location>
</feature>
<dbReference type="PANTHER" id="PTHR46622:SF1">
    <property type="entry name" value="DNA-DEPENDENT METALLOPROTEASE WSS1"/>
    <property type="match status" value="1"/>
</dbReference>
<dbReference type="PROSITE" id="PS51397">
    <property type="entry name" value="WLM"/>
    <property type="match status" value="1"/>
</dbReference>
<name>S3CEP3_OPHP1</name>
<evidence type="ECO:0000313" key="4">
    <source>
        <dbReference type="Proteomes" id="UP000016923"/>
    </source>
</evidence>
<accession>S3CEP3</accession>
<dbReference type="Proteomes" id="UP000016923">
    <property type="component" value="Unassembled WGS sequence"/>
</dbReference>
<feature type="domain" description="WLM" evidence="2">
    <location>
        <begin position="1"/>
        <end position="280"/>
    </location>
</feature>
<evidence type="ECO:0000259" key="2">
    <source>
        <dbReference type="PROSITE" id="PS51397"/>
    </source>
</evidence>
<feature type="region of interest" description="Disordered" evidence="1">
    <location>
        <begin position="279"/>
        <end position="300"/>
    </location>
</feature>
<feature type="compositionally biased region" description="Polar residues" evidence="1">
    <location>
        <begin position="222"/>
        <end position="231"/>
    </location>
</feature>
<dbReference type="Gene3D" id="3.30.2010.10">
    <property type="entry name" value="Metalloproteases ('zincins'), catalytic domain"/>
    <property type="match status" value="1"/>
</dbReference>
<dbReference type="eggNOG" id="KOG4842">
    <property type="taxonomic scope" value="Eukaryota"/>
</dbReference>
<dbReference type="GO" id="GO:0005634">
    <property type="term" value="C:nucleus"/>
    <property type="evidence" value="ECO:0007669"/>
    <property type="project" value="TreeGrafter"/>
</dbReference>
<dbReference type="GO" id="GO:0008237">
    <property type="term" value="F:metallopeptidase activity"/>
    <property type="evidence" value="ECO:0007669"/>
    <property type="project" value="TreeGrafter"/>
</dbReference>
<dbReference type="VEuPathDB" id="FungiDB:F503_06307"/>
<dbReference type="PANTHER" id="PTHR46622">
    <property type="entry name" value="DNA-DEPENDENT METALLOPROTEASE WSS1"/>
    <property type="match status" value="1"/>
</dbReference>
<organism evidence="3 4">
    <name type="scientific">Ophiostoma piceae (strain UAMH 11346)</name>
    <name type="common">Sap stain fungus</name>
    <dbReference type="NCBI Taxonomy" id="1262450"/>
    <lineage>
        <taxon>Eukaryota</taxon>
        <taxon>Fungi</taxon>
        <taxon>Dikarya</taxon>
        <taxon>Ascomycota</taxon>
        <taxon>Pezizomycotina</taxon>
        <taxon>Sordariomycetes</taxon>
        <taxon>Sordariomycetidae</taxon>
        <taxon>Ophiostomatales</taxon>
        <taxon>Ophiostomataceae</taxon>
        <taxon>Ophiostoma</taxon>
    </lineage>
</organism>
<gene>
    <name evidence="3" type="ORF">F503_06307</name>
</gene>
<feature type="compositionally biased region" description="Low complexity" evidence="1">
    <location>
        <begin position="463"/>
        <end position="473"/>
    </location>
</feature>
<dbReference type="InterPro" id="IPR053000">
    <property type="entry name" value="WSS1-like_metalloprotease"/>
</dbReference>
<feature type="compositionally biased region" description="Basic and acidic residues" evidence="1">
    <location>
        <begin position="283"/>
        <end position="298"/>
    </location>
</feature>
<dbReference type="GO" id="GO:0006281">
    <property type="term" value="P:DNA repair"/>
    <property type="evidence" value="ECO:0007669"/>
    <property type="project" value="TreeGrafter"/>
</dbReference>
<protein>
    <submittedName>
        <fullName evidence="3">Wlm domain-containing protein</fullName>
    </submittedName>
</protein>
<dbReference type="HOGENOM" id="CLU_025898_1_0_1"/>
<feature type="region of interest" description="Disordered" evidence="1">
    <location>
        <begin position="409"/>
        <end position="484"/>
    </location>
</feature>
<dbReference type="EMBL" id="KE148159">
    <property type="protein sequence ID" value="EPE04758.1"/>
    <property type="molecule type" value="Genomic_DNA"/>
</dbReference>
<reference evidence="3 4" key="1">
    <citation type="journal article" date="2013" name="BMC Genomics">
        <title>The genome and transcriptome of the pine saprophyte Ophiostoma piceae, and a comparison with the bark beetle-associated pine pathogen Grosmannia clavigera.</title>
        <authorList>
            <person name="Haridas S."/>
            <person name="Wang Y."/>
            <person name="Lim L."/>
            <person name="Massoumi Alamouti S."/>
            <person name="Jackman S."/>
            <person name="Docking R."/>
            <person name="Robertson G."/>
            <person name="Birol I."/>
            <person name="Bohlmann J."/>
            <person name="Breuil C."/>
        </authorList>
    </citation>
    <scope>NUCLEOTIDE SEQUENCE [LARGE SCALE GENOMIC DNA]</scope>
    <source>
        <strain evidence="3 4">UAMH 11346</strain>
    </source>
</reference>
<evidence type="ECO:0000313" key="3">
    <source>
        <dbReference type="EMBL" id="EPE04758.1"/>
    </source>
</evidence>
<feature type="compositionally biased region" description="Basic and acidic residues" evidence="1">
    <location>
        <begin position="236"/>
        <end position="254"/>
    </location>
</feature>
<dbReference type="OMA" id="VLPEHLC"/>
<keyword evidence="4" id="KW-1185">Reference proteome</keyword>
<feature type="compositionally biased region" description="Basic and acidic residues" evidence="1">
    <location>
        <begin position="341"/>
        <end position="350"/>
    </location>
</feature>
<feature type="region of interest" description="Disordered" evidence="1">
    <location>
        <begin position="314"/>
        <end position="380"/>
    </location>
</feature>
<dbReference type="Pfam" id="PF08325">
    <property type="entry name" value="WLM"/>
    <property type="match status" value="1"/>
</dbReference>
<dbReference type="InterPro" id="IPR013536">
    <property type="entry name" value="WLM_dom"/>
</dbReference>
<dbReference type="STRING" id="1262450.S3CEP3"/>
<dbReference type="OrthoDB" id="447842at2759"/>
<evidence type="ECO:0000256" key="1">
    <source>
        <dbReference type="SAM" id="MobiDB-lite"/>
    </source>
</evidence>
<sequence>MPPNPHIVFIKPLKGPDENVSRQFLERIAAQCVPVMRNNHISVMTLEEYEPNAEFVGRNFNAGEVIQLVLKTRGPRRERQWLPFSYVQMVMMHELAHCKQMNHSRAFWAVRNTYAAEMRQLWSSRYTGEGIWGRGAVLGTAGGTPLYERNVVADDDEALLVEHLCGGTYRSRGRKRKGKGKEQLTYREREDRRVKRKFGVNGVALGDDLEERAKLEAPKAPSSLSLSQTTLAPIKSETKPPESRAKVSKTEQKRLATKPRVAVSKRGRELRAAAALARFGQAKQEEAEEKKPTAVKDEDRDELDDLLAIKREDNGAAVDFLSDDDGYEDDDQAGPDAVDIDGTRLVDEQGRSMVRVCEGMGDGGAGSDNDGDSAGDARRELRELMQSSGWAPKNEPDRSRNAELYDIPAWVEPDRPDPGPSEPPKPEPERLPKPQPDQAAGPKSAPRVVVAQHVKTERVKTEPAQTAPAAPAASGHVKDERPASSLREIPAFNEPAASTNNSDCGVCSYANDVQAITCAVCGHVLHPDIIPDAWHCESAPCRPAEGAVRYLNSGDCGVCGVCGQRRP</sequence>
<proteinExistence type="predicted"/>
<dbReference type="AlphaFoldDB" id="S3CEP3"/>
<feature type="region of interest" description="Disordered" evidence="1">
    <location>
        <begin position="216"/>
        <end position="267"/>
    </location>
</feature>